<gene>
    <name evidence="4" type="ORF">QV13_08435</name>
</gene>
<name>A0A1C2E0Y3_9HYPH</name>
<accession>A0A1C2E0Y3</accession>
<evidence type="ECO:0000313" key="5">
    <source>
        <dbReference type="Proteomes" id="UP000094412"/>
    </source>
</evidence>
<evidence type="ECO:0000256" key="2">
    <source>
        <dbReference type="SAM" id="MobiDB-lite"/>
    </source>
</evidence>
<dbReference type="SUPFAM" id="SSF52799">
    <property type="entry name" value="(Phosphotyrosine protein) phosphatases II"/>
    <property type="match status" value="1"/>
</dbReference>
<dbReference type="PROSITE" id="PS00383">
    <property type="entry name" value="TYR_PHOSPHATASE_1"/>
    <property type="match status" value="1"/>
</dbReference>
<sequence length="247" mass="26447">MLTVFLATIGMIAAGAGSWAGYLRVTGNIHEVEAGKVYRSGQLSPSQLASLLREKRIRTVLNLRGEKPGHSWYDEEIQVTRKAGARHISLPMSANVEPNEALLTSLIEALASSEQPILIHCEGGADRSGLASALYAFLKGGKSADEANGHLSFRYGHFPWLTSRTEAMDRTFWRVVSDWGRRPAAALKTPLSSGPKSNNEGDALSSFGGIIALVLFPPANKVNRIENASPPGLITPIGAGRPAPLQP</sequence>
<proteinExistence type="predicted"/>
<feature type="region of interest" description="Disordered" evidence="2">
    <location>
        <begin position="227"/>
        <end position="247"/>
    </location>
</feature>
<dbReference type="Proteomes" id="UP000094412">
    <property type="component" value="Unassembled WGS sequence"/>
</dbReference>
<dbReference type="Pfam" id="PF22784">
    <property type="entry name" value="PTP-SAK"/>
    <property type="match status" value="1"/>
</dbReference>
<organism evidence="4 5">
    <name type="scientific">Mesorhizobium hungaricum</name>
    <dbReference type="NCBI Taxonomy" id="1566387"/>
    <lineage>
        <taxon>Bacteria</taxon>
        <taxon>Pseudomonadati</taxon>
        <taxon>Pseudomonadota</taxon>
        <taxon>Alphaproteobacteria</taxon>
        <taxon>Hyphomicrobiales</taxon>
        <taxon>Phyllobacteriaceae</taxon>
        <taxon>Mesorhizobium</taxon>
    </lineage>
</organism>
<keyword evidence="1" id="KW-0378">Hydrolase</keyword>
<dbReference type="STRING" id="1566387.QV13_08435"/>
<evidence type="ECO:0000259" key="3">
    <source>
        <dbReference type="Pfam" id="PF22784"/>
    </source>
</evidence>
<dbReference type="InterPro" id="IPR016130">
    <property type="entry name" value="Tyr_Pase_AS"/>
</dbReference>
<protein>
    <recommendedName>
        <fullName evidence="3">Swiss Army Knife protein DSP-PTPase phosphatase domain-containing protein</fullName>
    </recommendedName>
</protein>
<reference evidence="4 5" key="1">
    <citation type="submission" date="2016-08" db="EMBL/GenBank/DDBJ databases">
        <title>Whole genome sequence of Mesorhizobium sp. strain UASWS1009 isolated from industrial sewage.</title>
        <authorList>
            <person name="Crovadore J."/>
            <person name="Calmin G."/>
            <person name="Chablais R."/>
            <person name="Cochard B."/>
            <person name="Lefort F."/>
        </authorList>
    </citation>
    <scope>NUCLEOTIDE SEQUENCE [LARGE SCALE GENOMIC DNA]</scope>
    <source>
        <strain evidence="4 5">UASWS1009</strain>
    </source>
</reference>
<evidence type="ECO:0000313" key="4">
    <source>
        <dbReference type="EMBL" id="OCX20690.1"/>
    </source>
</evidence>
<dbReference type="InterPro" id="IPR029021">
    <property type="entry name" value="Prot-tyrosine_phosphatase-like"/>
</dbReference>
<dbReference type="RefSeq" id="WP_065997587.1">
    <property type="nucleotide sequence ID" value="NZ_MDEO01000029.1"/>
</dbReference>
<evidence type="ECO:0000256" key="1">
    <source>
        <dbReference type="ARBA" id="ARBA00022801"/>
    </source>
</evidence>
<dbReference type="EMBL" id="MDEO01000029">
    <property type="protein sequence ID" value="OCX20690.1"/>
    <property type="molecule type" value="Genomic_DNA"/>
</dbReference>
<dbReference type="GO" id="GO:0016791">
    <property type="term" value="F:phosphatase activity"/>
    <property type="evidence" value="ECO:0007669"/>
    <property type="project" value="UniProtKB-ARBA"/>
</dbReference>
<keyword evidence="5" id="KW-1185">Reference proteome</keyword>
<feature type="domain" description="Swiss Army Knife protein DSP-PTPase phosphatase" evidence="3">
    <location>
        <begin position="54"/>
        <end position="142"/>
    </location>
</feature>
<dbReference type="InterPro" id="IPR057023">
    <property type="entry name" value="PTP-SAK"/>
</dbReference>
<comment type="caution">
    <text evidence="4">The sequence shown here is derived from an EMBL/GenBank/DDBJ whole genome shotgun (WGS) entry which is preliminary data.</text>
</comment>
<dbReference type="Gene3D" id="3.90.190.10">
    <property type="entry name" value="Protein tyrosine phosphatase superfamily"/>
    <property type="match status" value="1"/>
</dbReference>
<dbReference type="AlphaFoldDB" id="A0A1C2E0Y3"/>